<gene>
    <name evidence="5" type="ORF">G3M70_08145</name>
</gene>
<dbReference type="PROSITE" id="PS50110">
    <property type="entry name" value="RESPONSE_REGULATORY"/>
    <property type="match status" value="1"/>
</dbReference>
<feature type="region of interest" description="Disordered" evidence="3">
    <location>
        <begin position="164"/>
        <end position="374"/>
    </location>
</feature>
<organism evidence="5 6">
    <name type="scientific">Candidatus Nitronauta litoralis</name>
    <dbReference type="NCBI Taxonomy" id="2705533"/>
    <lineage>
        <taxon>Bacteria</taxon>
        <taxon>Pseudomonadati</taxon>
        <taxon>Nitrospinota/Tectimicrobiota group</taxon>
        <taxon>Nitrospinota</taxon>
        <taxon>Nitrospinia</taxon>
        <taxon>Nitrospinales</taxon>
        <taxon>Nitrospinaceae</taxon>
        <taxon>Candidatus Nitronauta</taxon>
    </lineage>
</organism>
<name>A0A7T0FZZ5_9BACT</name>
<evidence type="ECO:0000256" key="2">
    <source>
        <dbReference type="PROSITE-ProRule" id="PRU00169"/>
    </source>
</evidence>
<dbReference type="PANTHER" id="PTHR44591">
    <property type="entry name" value="STRESS RESPONSE REGULATOR PROTEIN 1"/>
    <property type="match status" value="1"/>
</dbReference>
<dbReference type="InterPro" id="IPR050595">
    <property type="entry name" value="Bact_response_regulator"/>
</dbReference>
<dbReference type="InterPro" id="IPR011006">
    <property type="entry name" value="CheY-like_superfamily"/>
</dbReference>
<dbReference type="InterPro" id="IPR001789">
    <property type="entry name" value="Sig_transdc_resp-reg_receiver"/>
</dbReference>
<feature type="compositionally biased region" description="Acidic residues" evidence="3">
    <location>
        <begin position="165"/>
        <end position="175"/>
    </location>
</feature>
<dbReference type="AlphaFoldDB" id="A0A7T0FZZ5"/>
<feature type="compositionally biased region" description="Acidic residues" evidence="3">
    <location>
        <begin position="305"/>
        <end position="321"/>
    </location>
</feature>
<sequence length="478" mass="52792">MTSRILVADDSPTIQKIVALAFENEDMEVKGAANGQEAWGMLDQFNPDIVMADVELPGITGFELSRKIKSSADHQKRWVILLSSDFEEFDEKAFEACAAEDHLSKPFKSEDIVSKVQQMLSGEGIPNTLDVVEEESNTSANESAPLNLSAEDMEGYQEPVALSADDMESQAEEEAIGLSPDDLIDELLEETPERKEPETETETVPEPEPEPEPVIELSAEDIATENEEPIVEPVALSEEDLSEPEETDTPPSETVEDVVEEETESVYSYRLTDDQMTDFDESRMPPDTVPTSNPEPEAVEPMATETEDPDPAESPPEEQEAGDTTSPEFILGEPRRDPDPVEDLEQAFQSVSEVNRESIQQTPSPVAETASTDATPDLIRESQAFLAEQMGTEPAAKTTKKSPPVPPGFGEEQMTEAMVQHAARVLEAGLDRNLKKELSGISEQVNKVVRDVVQEMAPDIIREVIRQEIQEIRKTHQT</sequence>
<feature type="region of interest" description="Disordered" evidence="3">
    <location>
        <begin position="390"/>
        <end position="411"/>
    </location>
</feature>
<evidence type="ECO:0000256" key="3">
    <source>
        <dbReference type="SAM" id="MobiDB-lite"/>
    </source>
</evidence>
<feature type="modified residue" description="4-aspartylphosphate" evidence="2">
    <location>
        <position position="53"/>
    </location>
</feature>
<dbReference type="CDD" id="cd00156">
    <property type="entry name" value="REC"/>
    <property type="match status" value="1"/>
</dbReference>
<reference evidence="5 6" key="1">
    <citation type="submission" date="2020-02" db="EMBL/GenBank/DDBJ databases">
        <title>Genomic and physiological characterization of two novel Nitrospinaceae genera.</title>
        <authorList>
            <person name="Mueller A.J."/>
            <person name="Jung M.-Y."/>
            <person name="Strachan C.R."/>
            <person name="Herbold C.W."/>
            <person name="Kirkegaard R.H."/>
            <person name="Daims H."/>
        </authorList>
    </citation>
    <scope>NUCLEOTIDE SEQUENCE [LARGE SCALE GENOMIC DNA]</scope>
    <source>
        <strain evidence="5">EB</strain>
    </source>
</reference>
<dbReference type="Proteomes" id="UP000594688">
    <property type="component" value="Chromosome"/>
</dbReference>
<keyword evidence="1 2" id="KW-0597">Phosphoprotein</keyword>
<dbReference type="GO" id="GO:0000160">
    <property type="term" value="P:phosphorelay signal transduction system"/>
    <property type="evidence" value="ECO:0007669"/>
    <property type="project" value="InterPro"/>
</dbReference>
<evidence type="ECO:0000313" key="5">
    <source>
        <dbReference type="EMBL" id="QPJ61849.1"/>
    </source>
</evidence>
<dbReference type="PANTHER" id="PTHR44591:SF3">
    <property type="entry name" value="RESPONSE REGULATORY DOMAIN-CONTAINING PROTEIN"/>
    <property type="match status" value="1"/>
</dbReference>
<feature type="domain" description="Response regulatory" evidence="4">
    <location>
        <begin position="4"/>
        <end position="120"/>
    </location>
</feature>
<protein>
    <submittedName>
        <fullName evidence="5">Response regulator</fullName>
    </submittedName>
</protein>
<evidence type="ECO:0000256" key="1">
    <source>
        <dbReference type="ARBA" id="ARBA00022553"/>
    </source>
</evidence>
<dbReference type="EMBL" id="CP048685">
    <property type="protein sequence ID" value="QPJ61849.1"/>
    <property type="molecule type" value="Genomic_DNA"/>
</dbReference>
<proteinExistence type="predicted"/>
<dbReference type="Gene3D" id="3.40.50.2300">
    <property type="match status" value="1"/>
</dbReference>
<feature type="compositionally biased region" description="Acidic residues" evidence="3">
    <location>
        <begin position="237"/>
        <end position="264"/>
    </location>
</feature>
<feature type="compositionally biased region" description="Polar residues" evidence="3">
    <location>
        <begin position="347"/>
        <end position="374"/>
    </location>
</feature>
<dbReference type="KEGG" id="nli:G3M70_08145"/>
<feature type="compositionally biased region" description="Acidic residues" evidence="3">
    <location>
        <begin position="199"/>
        <end position="230"/>
    </location>
</feature>
<dbReference type="Pfam" id="PF00072">
    <property type="entry name" value="Response_reg"/>
    <property type="match status" value="1"/>
</dbReference>
<evidence type="ECO:0000313" key="6">
    <source>
        <dbReference type="Proteomes" id="UP000594688"/>
    </source>
</evidence>
<dbReference type="SUPFAM" id="SSF52172">
    <property type="entry name" value="CheY-like"/>
    <property type="match status" value="1"/>
</dbReference>
<dbReference type="SMART" id="SM00448">
    <property type="entry name" value="REC"/>
    <property type="match status" value="1"/>
</dbReference>
<evidence type="ECO:0000259" key="4">
    <source>
        <dbReference type="PROSITE" id="PS50110"/>
    </source>
</evidence>
<accession>A0A7T0FZZ5</accession>